<evidence type="ECO:0000256" key="7">
    <source>
        <dbReference type="SAM" id="MobiDB-lite"/>
    </source>
</evidence>
<feature type="region of interest" description="Disordered" evidence="7">
    <location>
        <begin position="363"/>
        <end position="448"/>
    </location>
</feature>
<dbReference type="InterPro" id="IPR011993">
    <property type="entry name" value="PH-like_dom_sf"/>
</dbReference>
<evidence type="ECO:0000256" key="6">
    <source>
        <dbReference type="ARBA" id="ARBA00037847"/>
    </source>
</evidence>
<feature type="region of interest" description="Disordered" evidence="7">
    <location>
        <begin position="111"/>
        <end position="140"/>
    </location>
</feature>
<keyword evidence="5 8" id="KW-0472">Membrane</keyword>
<dbReference type="Pfam" id="PF02893">
    <property type="entry name" value="GRAM"/>
    <property type="match status" value="1"/>
</dbReference>
<feature type="domain" description="VASt" evidence="9">
    <location>
        <begin position="954"/>
        <end position="1121"/>
    </location>
</feature>
<evidence type="ECO:0000256" key="8">
    <source>
        <dbReference type="SAM" id="Phobius"/>
    </source>
</evidence>
<evidence type="ECO:0000259" key="9">
    <source>
        <dbReference type="PROSITE" id="PS51778"/>
    </source>
</evidence>
<feature type="region of interest" description="Disordered" evidence="7">
    <location>
        <begin position="1135"/>
        <end position="1165"/>
    </location>
</feature>
<comment type="similarity">
    <text evidence="2">Belongs to the YSP2 family.</text>
</comment>
<accession>A0ABR4NTY8</accession>
<evidence type="ECO:0000313" key="10">
    <source>
        <dbReference type="EMBL" id="KAL3232131.1"/>
    </source>
</evidence>
<feature type="compositionally biased region" description="Polar residues" evidence="7">
    <location>
        <begin position="498"/>
        <end position="513"/>
    </location>
</feature>
<feature type="compositionally biased region" description="Basic and acidic residues" evidence="7">
    <location>
        <begin position="199"/>
        <end position="210"/>
    </location>
</feature>
<dbReference type="InterPro" id="IPR051482">
    <property type="entry name" value="Cholesterol_transport"/>
</dbReference>
<dbReference type="InterPro" id="IPR031968">
    <property type="entry name" value="VASt"/>
</dbReference>
<feature type="transmembrane region" description="Helical" evidence="8">
    <location>
        <begin position="1182"/>
        <end position="1201"/>
    </location>
</feature>
<dbReference type="PROSITE" id="PS51778">
    <property type="entry name" value="VAST"/>
    <property type="match status" value="2"/>
</dbReference>
<feature type="compositionally biased region" description="Low complexity" evidence="7">
    <location>
        <begin position="65"/>
        <end position="86"/>
    </location>
</feature>
<dbReference type="Gene3D" id="2.30.29.30">
    <property type="entry name" value="Pleckstrin-homology domain (PH domain)/Phosphotyrosine-binding domain (PTB)"/>
    <property type="match status" value="1"/>
</dbReference>
<dbReference type="InterPro" id="IPR004182">
    <property type="entry name" value="GRAM"/>
</dbReference>
<gene>
    <name evidence="10" type="ORF">RNJ44_04047</name>
</gene>
<feature type="compositionally biased region" description="Low complexity" evidence="7">
    <location>
        <begin position="438"/>
        <end position="448"/>
    </location>
</feature>
<sequence length="1317" mass="144969">MKLFHLDKKKKKRDSSSSTPKTHHSRTDSVASQTGYAPSGHVTTPSKQKPTREHRPTVVLPDVASSSSPIRQSRSNGSLNSNGNHSRGLDPAEPGFLSIPIFMDVSNVDKMANSSSQGKSENTSKTGISTANDQGVTPEQGENQFLGTLLKMAHNATFSSGEAAGKPMEKDLADNNHLAPPAQTQSQPHGANGNGNGHGPDKNGDHDHSEVSSAMSGNSASHNTGKHNSKEFLKGLDDMLSNDERNDMDGNKMETQNEKENMQQMGTAAMENPDHDEEGHKIAKVEPISHDQLNGSPQVSRVKPSDHNSIVSAPAATATPEDVDHTAEITPAPIVKQNSDNGSKGAFIEAMFSTKTIDPEAAEAAAAAASARRATPNGKVQRMPSESSNEHTPMSERRHSSSFSSNHTPHQASPLHATSTNGSELRRSFEGGSDSRNRSLSKSLLNKRSFSPNHLSKAIIPPSKAAQATTNALRYSISKVKNSTDFSSDSSAKPRASFTDSIRSSSSLGTYQDGTKVDMETTESSGTVKLNNVKFASERKNKEFHSLFKDDSIMPEERLIAEHTCALSHDILLQGKLYITDVHLCFYSNILGWVTNAIIAFKDIDQIEKKTTAGIFHNAIAIEANSTKYLFASFISRDSTFDQITDIWNQIVISNRLGNQGDKSMDSDSDSDDSMSESVGSDIDMSATGTSIANTEKTEMDSPGSETKKKVSRSKSTGESIYGPEKHAPTTASYTPASGEKMINESTIKAPMGKVAHILFGDDTSYLEKILKAQKNYDISALPKILETKKRDYEYTKPISGSIGPSKTKCIISEELETYDLNNYIKMVQKTKNPDVPSGNSFIVKTTFLLNWADNNCTKFRVYVAVEWTGKSWIKGAIEKGTFDGVTDTTKTMVTEINKFIPTLVTSAAAGGESEEEDEGDEDEEVEVEQEVLDLPQMEPLTHTPTKAKVEKGKDDHYIEQNVNIKAPLGTVYQLIFGDDTSYIKQITEKQNNFDVSDVPKFTNKERDFSYTKRLNNSLGPKQTKCFVHETIEHMDLNSYIRVRQVCKTPDVPSGNNFSIHTLIYLSWGPNNTTLLTVLSSIKWTGKSFLKGAIEKGSIDGQKTSVGVLNTELKSIVANAPKTIKKVKVKKTKRKSKKSTAEAVAEAPVEEVSEPTPEPEQEPESSSLVDKLMDFDITSVQGIATVVVGLIVLILLIRTLFFRGSSQPQMRYLRPGRIIIDGAEHNYVPSFKTLYELYEEDIKRNIKNKQFYKNNIIIESENSIWDWVNSRGNESLHDDHSYKSVFDKRKYEELQETIKLTELQLGQLKELLAKQKQ</sequence>
<evidence type="ECO:0000256" key="5">
    <source>
        <dbReference type="ARBA" id="ARBA00023136"/>
    </source>
</evidence>
<feature type="region of interest" description="Disordered" evidence="7">
    <location>
        <begin position="161"/>
        <end position="230"/>
    </location>
</feature>
<feature type="compositionally biased region" description="Basic and acidic residues" evidence="7">
    <location>
        <begin position="424"/>
        <end position="437"/>
    </location>
</feature>
<feature type="compositionally biased region" description="Low complexity" evidence="7">
    <location>
        <begin position="363"/>
        <end position="374"/>
    </location>
</feature>
<dbReference type="Pfam" id="PF16016">
    <property type="entry name" value="VASt"/>
    <property type="match status" value="2"/>
</dbReference>
<evidence type="ECO:0000313" key="11">
    <source>
        <dbReference type="Proteomes" id="UP001623330"/>
    </source>
</evidence>
<dbReference type="SMART" id="SM00568">
    <property type="entry name" value="GRAM"/>
    <property type="match status" value="1"/>
</dbReference>
<dbReference type="PANTHER" id="PTHR23319">
    <property type="entry name" value="GRAM DOMAIN CONTAINING 1B, ISOFORM E"/>
    <property type="match status" value="1"/>
</dbReference>
<organism evidence="10 11">
    <name type="scientific">Nakaseomyces bracarensis</name>
    <dbReference type="NCBI Taxonomy" id="273131"/>
    <lineage>
        <taxon>Eukaryota</taxon>
        <taxon>Fungi</taxon>
        <taxon>Dikarya</taxon>
        <taxon>Ascomycota</taxon>
        <taxon>Saccharomycotina</taxon>
        <taxon>Saccharomycetes</taxon>
        <taxon>Saccharomycetales</taxon>
        <taxon>Saccharomycetaceae</taxon>
        <taxon>Nakaseomyces</taxon>
    </lineage>
</organism>
<evidence type="ECO:0000256" key="2">
    <source>
        <dbReference type="ARBA" id="ARBA00006582"/>
    </source>
</evidence>
<protein>
    <submittedName>
        <fullName evidence="10">Membrane-anchored lipid-binding protein YSP2</fullName>
    </submittedName>
</protein>
<feature type="region of interest" description="Disordered" evidence="7">
    <location>
        <begin position="483"/>
        <end position="523"/>
    </location>
</feature>
<reference evidence="10 11" key="1">
    <citation type="submission" date="2024-05" db="EMBL/GenBank/DDBJ databases">
        <title>Long read based assembly of the Candida bracarensis genome reveals expanded adhesin content.</title>
        <authorList>
            <person name="Marcet-Houben M."/>
            <person name="Ksiezopolska E."/>
            <person name="Gabaldon T."/>
        </authorList>
    </citation>
    <scope>NUCLEOTIDE SEQUENCE [LARGE SCALE GENOMIC DNA]</scope>
    <source>
        <strain evidence="10 11">CBM6</strain>
    </source>
</reference>
<feature type="compositionally biased region" description="Polar residues" evidence="7">
    <location>
        <begin position="406"/>
        <end position="423"/>
    </location>
</feature>
<feature type="region of interest" description="Disordered" evidence="7">
    <location>
        <begin position="659"/>
        <end position="738"/>
    </location>
</feature>
<comment type="subcellular location">
    <subcellularLocation>
        <location evidence="6">Endomembrane system</location>
        <topology evidence="6">Single-pass membrane protein</topology>
    </subcellularLocation>
    <subcellularLocation>
        <location evidence="1">Endoplasmic reticulum membrane</location>
    </subcellularLocation>
</comment>
<dbReference type="EMBL" id="JBEVYD010000005">
    <property type="protein sequence ID" value="KAL3232131.1"/>
    <property type="molecule type" value="Genomic_DNA"/>
</dbReference>
<evidence type="ECO:0000256" key="3">
    <source>
        <dbReference type="ARBA" id="ARBA00022692"/>
    </source>
</evidence>
<feature type="compositionally biased region" description="Polar residues" evidence="7">
    <location>
        <begin position="28"/>
        <end position="48"/>
    </location>
</feature>
<keyword evidence="3 8" id="KW-0812">Transmembrane</keyword>
<keyword evidence="4 8" id="KW-1133">Transmembrane helix</keyword>
<dbReference type="CDD" id="cd13220">
    <property type="entry name" value="PH-GRAM_GRAMDC"/>
    <property type="match status" value="1"/>
</dbReference>
<comment type="caution">
    <text evidence="10">The sequence shown here is derived from an EMBL/GenBank/DDBJ whole genome shotgun (WGS) entry which is preliminary data.</text>
</comment>
<dbReference type="PANTHER" id="PTHR23319:SF36">
    <property type="entry name" value="MEMBRANE-ANCHORED LIPID-BINDING PROTEIN LAM4-RELATED"/>
    <property type="match status" value="1"/>
</dbReference>
<name>A0ABR4NTY8_9SACH</name>
<feature type="domain" description="VASt" evidence="9">
    <location>
        <begin position="738"/>
        <end position="905"/>
    </location>
</feature>
<keyword evidence="11" id="KW-1185">Reference proteome</keyword>
<feature type="region of interest" description="Disordered" evidence="7">
    <location>
        <begin position="1"/>
        <end position="92"/>
    </location>
</feature>
<feature type="compositionally biased region" description="Polar residues" evidence="7">
    <location>
        <begin position="112"/>
        <end position="140"/>
    </location>
</feature>
<dbReference type="Proteomes" id="UP001623330">
    <property type="component" value="Unassembled WGS sequence"/>
</dbReference>
<feature type="compositionally biased region" description="Polar residues" evidence="7">
    <location>
        <begin position="211"/>
        <end position="223"/>
    </location>
</feature>
<proteinExistence type="inferred from homology"/>
<evidence type="ECO:0000256" key="1">
    <source>
        <dbReference type="ARBA" id="ARBA00004586"/>
    </source>
</evidence>
<evidence type="ECO:0000256" key="4">
    <source>
        <dbReference type="ARBA" id="ARBA00022989"/>
    </source>
</evidence>
<feature type="compositionally biased region" description="Acidic residues" evidence="7">
    <location>
        <begin position="1148"/>
        <end position="1163"/>
    </location>
</feature>